<evidence type="ECO:0000256" key="2">
    <source>
        <dbReference type="SAM" id="Phobius"/>
    </source>
</evidence>
<evidence type="ECO:0008006" key="6">
    <source>
        <dbReference type="Google" id="ProtNLM"/>
    </source>
</evidence>
<feature type="non-terminal residue" evidence="4">
    <location>
        <position position="138"/>
    </location>
</feature>
<accession>A0ABU6WLJ8</accession>
<comment type="caution">
    <text evidence="4">The sequence shown here is derived from an EMBL/GenBank/DDBJ whole genome shotgun (WGS) entry which is preliminary data.</text>
</comment>
<name>A0ABU6WLJ8_9FABA</name>
<reference evidence="4 5" key="1">
    <citation type="journal article" date="2023" name="Plants (Basel)">
        <title>Bridging the Gap: Combining Genomics and Transcriptomics Approaches to Understand Stylosanthes scabra, an Orphan Legume from the Brazilian Caatinga.</title>
        <authorList>
            <person name="Ferreira-Neto J.R.C."/>
            <person name="da Silva M.D."/>
            <person name="Binneck E."/>
            <person name="de Melo N.F."/>
            <person name="da Silva R.H."/>
            <person name="de Melo A.L.T.M."/>
            <person name="Pandolfi V."/>
            <person name="Bustamante F.O."/>
            <person name="Brasileiro-Vidal A.C."/>
            <person name="Benko-Iseppon A.M."/>
        </authorList>
    </citation>
    <scope>NUCLEOTIDE SEQUENCE [LARGE SCALE GENOMIC DNA]</scope>
    <source>
        <tissue evidence="4">Leaves</tissue>
    </source>
</reference>
<gene>
    <name evidence="4" type="ORF">PIB30_063890</name>
</gene>
<keyword evidence="2" id="KW-0472">Membrane</keyword>
<feature type="transmembrane region" description="Helical" evidence="2">
    <location>
        <begin position="107"/>
        <end position="125"/>
    </location>
</feature>
<evidence type="ECO:0000256" key="3">
    <source>
        <dbReference type="SAM" id="SignalP"/>
    </source>
</evidence>
<sequence length="138" mass="15763">MLSHLLLLLSALTLPSNALTPHIVRVPRAPPPFMEREDRRGFTSFKRKNHRRLFRLSGGALLRRPVRILTLRILPSQRRIPRPSPHRDLVEPASSSSSHDLGRRRRFVDFIFFIFLPPLTLLLLLRASLFGGGGGCDR</sequence>
<evidence type="ECO:0000313" key="5">
    <source>
        <dbReference type="Proteomes" id="UP001341840"/>
    </source>
</evidence>
<proteinExistence type="predicted"/>
<keyword evidence="5" id="KW-1185">Reference proteome</keyword>
<dbReference type="EMBL" id="JASCZI010181857">
    <property type="protein sequence ID" value="MED6186132.1"/>
    <property type="molecule type" value="Genomic_DNA"/>
</dbReference>
<feature type="signal peptide" evidence="3">
    <location>
        <begin position="1"/>
        <end position="18"/>
    </location>
</feature>
<protein>
    <recommendedName>
        <fullName evidence="6">Secreted peptide</fullName>
    </recommendedName>
</protein>
<keyword evidence="2" id="KW-0812">Transmembrane</keyword>
<keyword evidence="3" id="KW-0732">Signal</keyword>
<evidence type="ECO:0000256" key="1">
    <source>
        <dbReference type="SAM" id="MobiDB-lite"/>
    </source>
</evidence>
<feature type="region of interest" description="Disordered" evidence="1">
    <location>
        <begin position="79"/>
        <end position="100"/>
    </location>
</feature>
<evidence type="ECO:0000313" key="4">
    <source>
        <dbReference type="EMBL" id="MED6186132.1"/>
    </source>
</evidence>
<feature type="chain" id="PRO_5047495708" description="Secreted peptide" evidence="3">
    <location>
        <begin position="19"/>
        <end position="138"/>
    </location>
</feature>
<keyword evidence="2" id="KW-1133">Transmembrane helix</keyword>
<dbReference type="Proteomes" id="UP001341840">
    <property type="component" value="Unassembled WGS sequence"/>
</dbReference>
<organism evidence="4 5">
    <name type="scientific">Stylosanthes scabra</name>
    <dbReference type="NCBI Taxonomy" id="79078"/>
    <lineage>
        <taxon>Eukaryota</taxon>
        <taxon>Viridiplantae</taxon>
        <taxon>Streptophyta</taxon>
        <taxon>Embryophyta</taxon>
        <taxon>Tracheophyta</taxon>
        <taxon>Spermatophyta</taxon>
        <taxon>Magnoliopsida</taxon>
        <taxon>eudicotyledons</taxon>
        <taxon>Gunneridae</taxon>
        <taxon>Pentapetalae</taxon>
        <taxon>rosids</taxon>
        <taxon>fabids</taxon>
        <taxon>Fabales</taxon>
        <taxon>Fabaceae</taxon>
        <taxon>Papilionoideae</taxon>
        <taxon>50 kb inversion clade</taxon>
        <taxon>dalbergioids sensu lato</taxon>
        <taxon>Dalbergieae</taxon>
        <taxon>Pterocarpus clade</taxon>
        <taxon>Stylosanthes</taxon>
    </lineage>
</organism>